<organism evidence="7 8">
    <name type="scientific">Allofournierella massiliensis</name>
    <dbReference type="NCBI Taxonomy" id="1650663"/>
    <lineage>
        <taxon>Bacteria</taxon>
        <taxon>Bacillati</taxon>
        <taxon>Bacillota</taxon>
        <taxon>Clostridia</taxon>
        <taxon>Eubacteriales</taxon>
        <taxon>Oscillospiraceae</taxon>
        <taxon>Allofournierella</taxon>
    </lineage>
</organism>
<feature type="transmembrane region" description="Helical" evidence="5">
    <location>
        <begin position="51"/>
        <end position="75"/>
    </location>
</feature>
<evidence type="ECO:0000313" key="7">
    <source>
        <dbReference type="EMBL" id="TCL56065.1"/>
    </source>
</evidence>
<evidence type="ECO:0000256" key="1">
    <source>
        <dbReference type="ARBA" id="ARBA00004141"/>
    </source>
</evidence>
<keyword evidence="4 5" id="KW-0472">Membrane</keyword>
<proteinExistence type="predicted"/>
<feature type="domain" description="GtrA/DPMS transmembrane" evidence="6">
    <location>
        <begin position="21"/>
        <end position="140"/>
    </location>
</feature>
<protein>
    <submittedName>
        <fullName evidence="7">Putative flippase GtrA</fullName>
    </submittedName>
</protein>
<dbReference type="EMBL" id="SLUM01000014">
    <property type="protein sequence ID" value="TCL56065.1"/>
    <property type="molecule type" value="Genomic_DNA"/>
</dbReference>
<feature type="transmembrane region" description="Helical" evidence="5">
    <location>
        <begin position="87"/>
        <end position="112"/>
    </location>
</feature>
<dbReference type="OrthoDB" id="1849140at2"/>
<comment type="caution">
    <text evidence="7">The sequence shown here is derived from an EMBL/GenBank/DDBJ whole genome shotgun (WGS) entry which is preliminary data.</text>
</comment>
<dbReference type="STRING" id="1650663.GCA_001486665_01054"/>
<comment type="subcellular location">
    <subcellularLocation>
        <location evidence="1">Membrane</location>
        <topology evidence="1">Multi-pass membrane protein</topology>
    </subcellularLocation>
</comment>
<dbReference type="GO" id="GO:0016020">
    <property type="term" value="C:membrane"/>
    <property type="evidence" value="ECO:0007669"/>
    <property type="project" value="UniProtKB-SubCell"/>
</dbReference>
<dbReference type="Proteomes" id="UP000295184">
    <property type="component" value="Unassembled WGS sequence"/>
</dbReference>
<reference evidence="7 8" key="1">
    <citation type="submission" date="2019-03" db="EMBL/GenBank/DDBJ databases">
        <title>Genomic Encyclopedia of Type Strains, Phase IV (KMG-IV): sequencing the most valuable type-strain genomes for metagenomic binning, comparative biology and taxonomic classification.</title>
        <authorList>
            <person name="Goeker M."/>
        </authorList>
    </citation>
    <scope>NUCLEOTIDE SEQUENCE [LARGE SCALE GENOMIC DNA]</scope>
    <source>
        <strain evidence="7 8">DSM 100451</strain>
    </source>
</reference>
<evidence type="ECO:0000256" key="3">
    <source>
        <dbReference type="ARBA" id="ARBA00022989"/>
    </source>
</evidence>
<evidence type="ECO:0000256" key="4">
    <source>
        <dbReference type="ARBA" id="ARBA00023136"/>
    </source>
</evidence>
<gene>
    <name evidence="7" type="ORF">EDD77_11419</name>
</gene>
<feature type="transmembrane region" description="Helical" evidence="5">
    <location>
        <begin position="18"/>
        <end position="39"/>
    </location>
</feature>
<evidence type="ECO:0000256" key="5">
    <source>
        <dbReference type="SAM" id="Phobius"/>
    </source>
</evidence>
<dbReference type="GO" id="GO:0000271">
    <property type="term" value="P:polysaccharide biosynthetic process"/>
    <property type="evidence" value="ECO:0007669"/>
    <property type="project" value="InterPro"/>
</dbReference>
<evidence type="ECO:0000313" key="8">
    <source>
        <dbReference type="Proteomes" id="UP000295184"/>
    </source>
</evidence>
<keyword evidence="2 5" id="KW-0812">Transmembrane</keyword>
<evidence type="ECO:0000259" key="6">
    <source>
        <dbReference type="Pfam" id="PF04138"/>
    </source>
</evidence>
<name>A0A4R1QU94_9FIRM</name>
<dbReference type="AlphaFoldDB" id="A0A4R1QU94"/>
<keyword evidence="3 5" id="KW-1133">Transmembrane helix</keyword>
<accession>A0A4R1QU94</accession>
<dbReference type="RefSeq" id="WP_058963522.1">
    <property type="nucleotide sequence ID" value="NZ_CABKVM010000014.1"/>
</dbReference>
<dbReference type="Pfam" id="PF04138">
    <property type="entry name" value="GtrA_DPMS_TM"/>
    <property type="match status" value="1"/>
</dbReference>
<evidence type="ECO:0000256" key="2">
    <source>
        <dbReference type="ARBA" id="ARBA00022692"/>
    </source>
</evidence>
<dbReference type="InterPro" id="IPR007267">
    <property type="entry name" value="GtrA_DPMS_TM"/>
</dbReference>
<sequence length="141" mass="15378">MCSSNSESPAAKRGWRTFVPFAASSLVSSGVDLGAFWLLCCALRPYLPEAVYITAATIVARVLSSLMNYLINYFFVFQSRAAHQRSATLYTILTILKTLASAFFVSLLVGLVPGLPELGAKIPVDVALFVINYLVQNAFVY</sequence>